<reference evidence="2 3" key="1">
    <citation type="journal article" date="2015" name="Nature">
        <title>rRNA introns, odd ribosomes, and small enigmatic genomes across a large radiation of phyla.</title>
        <authorList>
            <person name="Brown C.T."/>
            <person name="Hug L.A."/>
            <person name="Thomas B.C."/>
            <person name="Sharon I."/>
            <person name="Castelle C.J."/>
            <person name="Singh A."/>
            <person name="Wilkins M.J."/>
            <person name="Williams K.H."/>
            <person name="Banfield J.F."/>
        </authorList>
    </citation>
    <scope>NUCLEOTIDE SEQUENCE [LARGE SCALE GENOMIC DNA]</scope>
</reference>
<proteinExistence type="predicted"/>
<accession>A0A0G1FBK7</accession>
<dbReference type="AlphaFoldDB" id="A0A0G1FBK7"/>
<evidence type="ECO:0000256" key="1">
    <source>
        <dbReference type="SAM" id="Phobius"/>
    </source>
</evidence>
<keyword evidence="1" id="KW-0812">Transmembrane</keyword>
<dbReference type="Proteomes" id="UP000034751">
    <property type="component" value="Unassembled WGS sequence"/>
</dbReference>
<protein>
    <recommendedName>
        <fullName evidence="4">Cohesin domain-containing protein</fullName>
    </recommendedName>
</protein>
<gene>
    <name evidence="2" type="ORF">UW02_C0009G0031</name>
</gene>
<keyword evidence="1" id="KW-1133">Transmembrane helix</keyword>
<dbReference type="GO" id="GO:0030246">
    <property type="term" value="F:carbohydrate binding"/>
    <property type="evidence" value="ECO:0007669"/>
    <property type="project" value="InterPro"/>
</dbReference>
<organism evidence="2 3">
    <name type="scientific">Candidatus Nomurabacteria bacterium GW2011_GWB1_43_7</name>
    <dbReference type="NCBI Taxonomy" id="1618747"/>
    <lineage>
        <taxon>Bacteria</taxon>
        <taxon>Candidatus Nomuraibacteriota</taxon>
    </lineage>
</organism>
<dbReference type="CDD" id="cd08547">
    <property type="entry name" value="Type_II_cohesin"/>
    <property type="match status" value="1"/>
</dbReference>
<sequence>MAKFLFIFIIFLAGLLYFPAQTLAASVFISTSGTARVGDTFEVLINADTDGEAVNSVNLSLDYDDNLISFAGYKSENTVIELWVDSPHEEDGVLYMGGIIPGGVSGLYDPSKNGLSPIPLARLLFVAKAEGNAKLSFVKTEILKHDGRGSQLVHDEKNGEIMIKSASPEGILGKGENIFDKNSPEPFSLIFLESSLFSETPSIIIFHAQDIDSGIKEYKMKINEGEWKEAKNPQPIPKSIFSREITVRAIDFYGNFQDAGLTVPGFVSIKLLLTIFALLIIAGVFGFKVVKHMV</sequence>
<evidence type="ECO:0000313" key="3">
    <source>
        <dbReference type="Proteomes" id="UP000034751"/>
    </source>
</evidence>
<dbReference type="Gene3D" id="2.60.40.680">
    <property type="match status" value="1"/>
</dbReference>
<dbReference type="STRING" id="1618747.UW02_C0009G0031"/>
<evidence type="ECO:0008006" key="4">
    <source>
        <dbReference type="Google" id="ProtNLM"/>
    </source>
</evidence>
<feature type="transmembrane region" description="Helical" evidence="1">
    <location>
        <begin position="271"/>
        <end position="290"/>
    </location>
</feature>
<dbReference type="SUPFAM" id="SSF49384">
    <property type="entry name" value="Carbohydrate-binding domain"/>
    <property type="match status" value="1"/>
</dbReference>
<dbReference type="InterPro" id="IPR008965">
    <property type="entry name" value="CBM2/CBM3_carb-bd_dom_sf"/>
</dbReference>
<evidence type="ECO:0000313" key="2">
    <source>
        <dbReference type="EMBL" id="KKT19478.1"/>
    </source>
</evidence>
<name>A0A0G1FBK7_9BACT</name>
<dbReference type="EMBL" id="LCGS01000009">
    <property type="protein sequence ID" value="KKT19478.1"/>
    <property type="molecule type" value="Genomic_DNA"/>
</dbReference>
<comment type="caution">
    <text evidence="2">The sequence shown here is derived from an EMBL/GenBank/DDBJ whole genome shotgun (WGS) entry which is preliminary data.</text>
</comment>
<keyword evidence="1" id="KW-0472">Membrane</keyword>